<dbReference type="OrthoDB" id="2126698at2759"/>
<dbReference type="GO" id="GO:0042910">
    <property type="term" value="F:xenobiotic transmembrane transporter activity"/>
    <property type="evidence" value="ECO:0007669"/>
    <property type="project" value="InterPro"/>
</dbReference>
<evidence type="ECO:0000256" key="6">
    <source>
        <dbReference type="ARBA" id="ARBA00023136"/>
    </source>
</evidence>
<dbReference type="RefSeq" id="XP_022737555.1">
    <property type="nucleotide sequence ID" value="XM_022881820.1"/>
</dbReference>
<keyword evidence="3" id="KW-0813">Transport</keyword>
<evidence type="ECO:0000256" key="7">
    <source>
        <dbReference type="RuleBase" id="RU004914"/>
    </source>
</evidence>
<organism evidence="8 9">
    <name type="scientific">Durio zibethinus</name>
    <name type="common">Durian</name>
    <dbReference type="NCBI Taxonomy" id="66656"/>
    <lineage>
        <taxon>Eukaryota</taxon>
        <taxon>Viridiplantae</taxon>
        <taxon>Streptophyta</taxon>
        <taxon>Embryophyta</taxon>
        <taxon>Tracheophyta</taxon>
        <taxon>Spermatophyta</taxon>
        <taxon>Magnoliopsida</taxon>
        <taxon>eudicotyledons</taxon>
        <taxon>Gunneridae</taxon>
        <taxon>Pentapetalae</taxon>
        <taxon>rosids</taxon>
        <taxon>malvids</taxon>
        <taxon>Malvales</taxon>
        <taxon>Malvaceae</taxon>
        <taxon>Helicteroideae</taxon>
        <taxon>Durio</taxon>
    </lineage>
</organism>
<feature type="transmembrane region" description="Helical" evidence="7">
    <location>
        <begin position="359"/>
        <end position="380"/>
    </location>
</feature>
<comment type="subcellular location">
    <subcellularLocation>
        <location evidence="1">Membrane</location>
        <topology evidence="1">Multi-pass membrane protein</topology>
    </subcellularLocation>
</comment>
<feature type="transmembrane region" description="Helical" evidence="7">
    <location>
        <begin position="461"/>
        <end position="483"/>
    </location>
</feature>
<feature type="transmembrane region" description="Helical" evidence="7">
    <location>
        <begin position="61"/>
        <end position="83"/>
    </location>
</feature>
<gene>
    <name evidence="9" type="primary">LOC111290491</name>
</gene>
<dbReference type="GO" id="GO:1990961">
    <property type="term" value="P:xenobiotic detoxification by transmembrane export across the plasma membrane"/>
    <property type="evidence" value="ECO:0007669"/>
    <property type="project" value="InterPro"/>
</dbReference>
<dbReference type="GO" id="GO:0016020">
    <property type="term" value="C:membrane"/>
    <property type="evidence" value="ECO:0007669"/>
    <property type="project" value="UniProtKB-SubCell"/>
</dbReference>
<evidence type="ECO:0000256" key="4">
    <source>
        <dbReference type="ARBA" id="ARBA00022692"/>
    </source>
</evidence>
<evidence type="ECO:0000256" key="2">
    <source>
        <dbReference type="ARBA" id="ARBA00010199"/>
    </source>
</evidence>
<keyword evidence="6 7" id="KW-0472">Membrane</keyword>
<evidence type="ECO:0000256" key="5">
    <source>
        <dbReference type="ARBA" id="ARBA00022989"/>
    </source>
</evidence>
<feature type="transmembrane region" description="Helical" evidence="7">
    <location>
        <begin position="177"/>
        <end position="198"/>
    </location>
</feature>
<keyword evidence="4 7" id="KW-0812">Transmembrane</keyword>
<evidence type="ECO:0000313" key="8">
    <source>
        <dbReference type="Proteomes" id="UP000515121"/>
    </source>
</evidence>
<protein>
    <recommendedName>
        <fullName evidence="7">Protein DETOXIFICATION</fullName>
    </recommendedName>
    <alternativeName>
        <fullName evidence="7">Multidrug and toxic compound extrusion protein</fullName>
    </alternativeName>
</protein>
<reference evidence="9" key="1">
    <citation type="submission" date="2025-08" db="UniProtKB">
        <authorList>
            <consortium name="RefSeq"/>
        </authorList>
    </citation>
    <scope>IDENTIFICATION</scope>
    <source>
        <tissue evidence="9">Fruit stalk</tissue>
    </source>
</reference>
<feature type="transmembrane region" description="Helical" evidence="7">
    <location>
        <begin position="205"/>
        <end position="225"/>
    </location>
</feature>
<keyword evidence="8" id="KW-1185">Reference proteome</keyword>
<dbReference type="Proteomes" id="UP000515121">
    <property type="component" value="Unplaced"/>
</dbReference>
<sequence length="518" mass="55947">MDFGTSPPICFAQEIMPATLSLEENPTEKTSQSHSLSNPTQKWPANLMQIMLSELKTQRGIAVPLVAMNLTWFAKIAVTTAFLGRLGELQLAGGTLGFTFANVTGFSVLNGLCGAMEPICGQAFGAKNFRLLHRTLLMAIFLLLLTTLPISFLWLNVDKILIHFGQKEDISAVAKIYILYLLPDLVVTSLLCPLKAYLSSQSKTIPIMLSSALALAFHIPINMFLAKAKGLEGVSMAIWISDLIAAILLALYVLVVENRKGGKWKEGGWWDQGVQDWLRLLKLSGPCCLTTCLEWWCYEILVLLTGRLPNAKQAVGVIAIVLNFDYLLYSVMLSLATCASTRVSNELGANQPVSASKSAYVSLAVSVISGCTSAMVMVGARGIWGPLFSHDRGIITEVKKILLLMAVVEVVNFPLAVCGGIVRGTARPWLAMYANLGGFYLLALPLGVVLAFKAALGLQGLLLGFLVGMVTCLALLLMMVVGIKWHEEAAKAEILASDVAVVQDGNLKTVDPVNDTEV</sequence>
<evidence type="ECO:0000256" key="3">
    <source>
        <dbReference type="ARBA" id="ARBA00022448"/>
    </source>
</evidence>
<dbReference type="GO" id="GO:0015297">
    <property type="term" value="F:antiporter activity"/>
    <property type="evidence" value="ECO:0007669"/>
    <property type="project" value="InterPro"/>
</dbReference>
<feature type="transmembrane region" description="Helical" evidence="7">
    <location>
        <begin position="136"/>
        <end position="157"/>
    </location>
</feature>
<comment type="similarity">
    <text evidence="2 7">Belongs to the multi antimicrobial extrusion (MATE) (TC 2.A.66.1) family.</text>
</comment>
<evidence type="ECO:0000256" key="1">
    <source>
        <dbReference type="ARBA" id="ARBA00004141"/>
    </source>
</evidence>
<dbReference type="PANTHER" id="PTHR11206">
    <property type="entry name" value="MULTIDRUG RESISTANCE PROTEIN"/>
    <property type="match status" value="1"/>
</dbReference>
<dbReference type="InterPro" id="IPR002528">
    <property type="entry name" value="MATE_fam"/>
</dbReference>
<dbReference type="KEGG" id="dzi:111290491"/>
<dbReference type="NCBIfam" id="TIGR00797">
    <property type="entry name" value="matE"/>
    <property type="match status" value="1"/>
</dbReference>
<feature type="transmembrane region" description="Helical" evidence="7">
    <location>
        <begin position="428"/>
        <end position="452"/>
    </location>
</feature>
<dbReference type="Pfam" id="PF01554">
    <property type="entry name" value="MatE"/>
    <property type="match status" value="2"/>
</dbReference>
<keyword evidence="5 7" id="KW-1133">Transmembrane helix</keyword>
<name>A0A6P5YB65_DURZI</name>
<dbReference type="GeneID" id="111290491"/>
<dbReference type="InterPro" id="IPR045069">
    <property type="entry name" value="MATE_euk"/>
</dbReference>
<dbReference type="AlphaFoldDB" id="A0A6P5YB65"/>
<dbReference type="CDD" id="cd13132">
    <property type="entry name" value="MATE_eukaryotic"/>
    <property type="match status" value="1"/>
</dbReference>
<feature type="transmembrane region" description="Helical" evidence="7">
    <location>
        <begin position="237"/>
        <end position="255"/>
    </location>
</feature>
<evidence type="ECO:0000313" key="9">
    <source>
        <dbReference type="RefSeq" id="XP_022737555.1"/>
    </source>
</evidence>
<feature type="transmembrane region" description="Helical" evidence="7">
    <location>
        <begin position="95"/>
        <end position="115"/>
    </location>
</feature>
<proteinExistence type="inferred from homology"/>
<feature type="transmembrane region" description="Helical" evidence="7">
    <location>
        <begin position="401"/>
        <end position="422"/>
    </location>
</feature>
<accession>A0A6P5YB65</accession>